<name>A0A6A6R048_9PEZI</name>
<gene>
    <name evidence="2" type="ORF">BU16DRAFT_333567</name>
</gene>
<evidence type="ECO:0000313" key="2">
    <source>
        <dbReference type="EMBL" id="KAF2498075.1"/>
    </source>
</evidence>
<reference evidence="2" key="1">
    <citation type="journal article" date="2020" name="Stud. Mycol.">
        <title>101 Dothideomycetes genomes: a test case for predicting lifestyles and emergence of pathogens.</title>
        <authorList>
            <person name="Haridas S."/>
            <person name="Albert R."/>
            <person name="Binder M."/>
            <person name="Bloem J."/>
            <person name="Labutti K."/>
            <person name="Salamov A."/>
            <person name="Andreopoulos B."/>
            <person name="Baker S."/>
            <person name="Barry K."/>
            <person name="Bills G."/>
            <person name="Bluhm B."/>
            <person name="Cannon C."/>
            <person name="Castanera R."/>
            <person name="Culley D."/>
            <person name="Daum C."/>
            <person name="Ezra D."/>
            <person name="Gonzalez J."/>
            <person name="Henrissat B."/>
            <person name="Kuo A."/>
            <person name="Liang C."/>
            <person name="Lipzen A."/>
            <person name="Lutzoni F."/>
            <person name="Magnuson J."/>
            <person name="Mondo S."/>
            <person name="Nolan M."/>
            <person name="Ohm R."/>
            <person name="Pangilinan J."/>
            <person name="Park H.-J."/>
            <person name="Ramirez L."/>
            <person name="Alfaro M."/>
            <person name="Sun H."/>
            <person name="Tritt A."/>
            <person name="Yoshinaga Y."/>
            <person name="Zwiers L.-H."/>
            <person name="Turgeon B."/>
            <person name="Goodwin S."/>
            <person name="Spatafora J."/>
            <person name="Crous P."/>
            <person name="Grigoriev I."/>
        </authorList>
    </citation>
    <scope>NUCLEOTIDE SEQUENCE</scope>
    <source>
        <strain evidence="2">CBS 269.34</strain>
    </source>
</reference>
<keyword evidence="3" id="KW-1185">Reference proteome</keyword>
<dbReference type="Proteomes" id="UP000799750">
    <property type="component" value="Unassembled WGS sequence"/>
</dbReference>
<sequence length="193" mass="21411">MMLYADSNSDIKGRHLGSRAALYIQRSTRSSKLSAPSAARRIGKCEHSNQTSTRYARPDACALQAQLIRRSGFEQQDRLNRFCFLFVSLQPSPTRSRSEARPQSQHGQSGVKRLIYPFPSFSPCHHPCIQSPKPESASSGKLHSTSRLNTSSKAHINPPPQLAEHPAFVRVSSLISHSTPGAHLRSPEQSSRR</sequence>
<evidence type="ECO:0000313" key="3">
    <source>
        <dbReference type="Proteomes" id="UP000799750"/>
    </source>
</evidence>
<dbReference type="AlphaFoldDB" id="A0A6A6R048"/>
<protein>
    <submittedName>
        <fullName evidence="2">Uncharacterized protein</fullName>
    </submittedName>
</protein>
<feature type="compositionally biased region" description="Polar residues" evidence="1">
    <location>
        <begin position="136"/>
        <end position="154"/>
    </location>
</feature>
<proteinExistence type="predicted"/>
<evidence type="ECO:0000256" key="1">
    <source>
        <dbReference type="SAM" id="MobiDB-lite"/>
    </source>
</evidence>
<dbReference type="EMBL" id="MU004186">
    <property type="protein sequence ID" value="KAF2498075.1"/>
    <property type="molecule type" value="Genomic_DNA"/>
</dbReference>
<accession>A0A6A6R048</accession>
<organism evidence="2 3">
    <name type="scientific">Lophium mytilinum</name>
    <dbReference type="NCBI Taxonomy" id="390894"/>
    <lineage>
        <taxon>Eukaryota</taxon>
        <taxon>Fungi</taxon>
        <taxon>Dikarya</taxon>
        <taxon>Ascomycota</taxon>
        <taxon>Pezizomycotina</taxon>
        <taxon>Dothideomycetes</taxon>
        <taxon>Pleosporomycetidae</taxon>
        <taxon>Mytilinidiales</taxon>
        <taxon>Mytilinidiaceae</taxon>
        <taxon>Lophium</taxon>
    </lineage>
</organism>
<feature type="region of interest" description="Disordered" evidence="1">
    <location>
        <begin position="127"/>
        <end position="193"/>
    </location>
</feature>